<protein>
    <recommendedName>
        <fullName evidence="3">PPC domain-containing protein</fullName>
    </recommendedName>
</protein>
<dbReference type="RefSeq" id="WP_258294386.1">
    <property type="nucleotide sequence ID" value="NZ_JANKJG010000005.1"/>
</dbReference>
<accession>A0ABT1Z0N6</accession>
<proteinExistence type="predicted"/>
<dbReference type="Proteomes" id="UP001165396">
    <property type="component" value="Unassembled WGS sequence"/>
</dbReference>
<dbReference type="Gene3D" id="3.30.1330.80">
    <property type="entry name" value="Hypothetical protein, similar to alpha- acetolactate decarboxylase, domain 2"/>
    <property type="match status" value="1"/>
</dbReference>
<dbReference type="EMBL" id="JANKJG010000005">
    <property type="protein sequence ID" value="MCR8826672.1"/>
    <property type="molecule type" value="Genomic_DNA"/>
</dbReference>
<gene>
    <name evidence="1" type="ORF">NTA49_09000</name>
</gene>
<name>A0ABT1Z0N6_9RHOB</name>
<evidence type="ECO:0008006" key="3">
    <source>
        <dbReference type="Google" id="ProtNLM"/>
    </source>
</evidence>
<reference evidence="1" key="1">
    <citation type="submission" date="2022-07" db="EMBL/GenBank/DDBJ databases">
        <title>Pseudosulfitobacter sp. strain AP-MA-4, whole genome sequence.</title>
        <authorList>
            <person name="Jiang Y."/>
        </authorList>
    </citation>
    <scope>NUCLEOTIDE SEQUENCE</scope>
    <source>
        <strain evidence="1">AP-MA-4</strain>
    </source>
</reference>
<keyword evidence="2" id="KW-1185">Reference proteome</keyword>
<evidence type="ECO:0000313" key="1">
    <source>
        <dbReference type="EMBL" id="MCR8826672.1"/>
    </source>
</evidence>
<organism evidence="1 2">
    <name type="scientific">Pseudosulfitobacter koreensis</name>
    <dbReference type="NCBI Taxonomy" id="2968472"/>
    <lineage>
        <taxon>Bacteria</taxon>
        <taxon>Pseudomonadati</taxon>
        <taxon>Pseudomonadota</taxon>
        <taxon>Alphaproteobacteria</taxon>
        <taxon>Rhodobacterales</taxon>
        <taxon>Roseobacteraceae</taxon>
        <taxon>Pseudosulfitobacter</taxon>
    </lineage>
</organism>
<comment type="caution">
    <text evidence="1">The sequence shown here is derived from an EMBL/GenBank/DDBJ whole genome shotgun (WGS) entry which is preliminary data.</text>
</comment>
<sequence>MERITAVPCIATHRRVTLKAGATLLQAMTDAAGGAGAWFDLTDMPVETLTFVRPARAPDDRHVAWYSAETVLTDAIVLQAGAHLGRRDGAAFAHVHGLWSEKFGPHHAGHLLAEATVLSVDHVVDVWVLDGALLESAPDAETGFTLFRPISTGPVVSPNAVLATIRPNILIDEGLARCSEASGLPIKAFKGLGSLIGTRLNRQPALVDHATEVLLTGDKGQGVIAVGFDGPAVTGDLAPGSNRVCVTFEVLLLSQPT</sequence>
<evidence type="ECO:0000313" key="2">
    <source>
        <dbReference type="Proteomes" id="UP001165396"/>
    </source>
</evidence>
<dbReference type="SUPFAM" id="SSF117856">
    <property type="entry name" value="AF0104/ALDC/Ptd012-like"/>
    <property type="match status" value="1"/>
</dbReference>